<dbReference type="Pfam" id="PF02889">
    <property type="entry name" value="Sec63"/>
    <property type="match status" value="1"/>
</dbReference>
<keyword evidence="7" id="KW-0469">Meiosis</keyword>
<dbReference type="InterPro" id="IPR036390">
    <property type="entry name" value="WH_DNA-bd_sf"/>
</dbReference>
<dbReference type="SMART" id="SM00490">
    <property type="entry name" value="HELICc"/>
    <property type="match status" value="1"/>
</dbReference>
<dbReference type="GO" id="GO:0003676">
    <property type="term" value="F:nucleic acid binding"/>
    <property type="evidence" value="ECO:0007669"/>
    <property type="project" value="InterPro"/>
</dbReference>
<dbReference type="Gene3D" id="1.10.10.10">
    <property type="entry name" value="Winged helix-like DNA-binding domain superfamily/Winged helix DNA-binding domain"/>
    <property type="match status" value="1"/>
</dbReference>
<feature type="region of interest" description="Disordered" evidence="11">
    <location>
        <begin position="14"/>
        <end position="108"/>
    </location>
</feature>
<dbReference type="InterPro" id="IPR052247">
    <property type="entry name" value="Meiotic_Crossover_Helicase"/>
</dbReference>
<feature type="compositionally biased region" description="Basic and acidic residues" evidence="11">
    <location>
        <begin position="1198"/>
        <end position="1208"/>
    </location>
</feature>
<comment type="similarity">
    <text evidence="1">Belongs to the helicase family. SKI2 subfamily.</text>
</comment>
<dbReference type="InterPro" id="IPR014001">
    <property type="entry name" value="Helicase_ATP-bd"/>
</dbReference>
<dbReference type="InterPro" id="IPR001650">
    <property type="entry name" value="Helicase_C-like"/>
</dbReference>
<feature type="region of interest" description="Disordered" evidence="11">
    <location>
        <begin position="1185"/>
        <end position="1226"/>
    </location>
</feature>
<feature type="region of interest" description="Disordered" evidence="11">
    <location>
        <begin position="1061"/>
        <end position="1101"/>
    </location>
</feature>
<dbReference type="GO" id="GO:0007131">
    <property type="term" value="P:reciprocal meiotic recombination"/>
    <property type="evidence" value="ECO:0007669"/>
    <property type="project" value="UniProtKB-ARBA"/>
</dbReference>
<dbReference type="FunFam" id="1.10.3380.10:FF:000012">
    <property type="entry name" value="DEAD/DEAH box DNA helicase"/>
    <property type="match status" value="1"/>
</dbReference>
<evidence type="ECO:0000256" key="4">
    <source>
        <dbReference type="ARBA" id="ARBA00022806"/>
    </source>
</evidence>
<protein>
    <recommendedName>
        <fullName evidence="9">DNA 3'-5' helicase</fullName>
        <ecNumber evidence="9">5.6.2.4</ecNumber>
    </recommendedName>
</protein>
<gene>
    <name evidence="14" type="ORF">K505DRAFT_398276</name>
</gene>
<evidence type="ECO:0000256" key="7">
    <source>
        <dbReference type="ARBA" id="ARBA00023254"/>
    </source>
</evidence>
<feature type="domain" description="Helicase C-terminal" evidence="13">
    <location>
        <begin position="467"/>
        <end position="655"/>
    </location>
</feature>
<comment type="catalytic activity">
    <reaction evidence="10">
        <text>ATP + H2O = ADP + phosphate + H(+)</text>
        <dbReference type="Rhea" id="RHEA:13065"/>
        <dbReference type="ChEBI" id="CHEBI:15377"/>
        <dbReference type="ChEBI" id="CHEBI:15378"/>
        <dbReference type="ChEBI" id="CHEBI:30616"/>
        <dbReference type="ChEBI" id="CHEBI:43474"/>
        <dbReference type="ChEBI" id="CHEBI:456216"/>
        <dbReference type="EC" id="5.6.2.4"/>
    </reaction>
</comment>
<feature type="compositionally biased region" description="Basic and acidic residues" evidence="11">
    <location>
        <begin position="1078"/>
        <end position="1087"/>
    </location>
</feature>
<dbReference type="FunFam" id="1.10.10.10:FF:000012">
    <property type="entry name" value="U5 small nuclear ribonucleoprotein helicase"/>
    <property type="match status" value="1"/>
</dbReference>
<keyword evidence="6" id="KW-0413">Isomerase</keyword>
<evidence type="ECO:0000256" key="10">
    <source>
        <dbReference type="ARBA" id="ARBA00048988"/>
    </source>
</evidence>
<dbReference type="OrthoDB" id="5575at2759"/>
<name>A0A6A6WRL7_9PLEO</name>
<dbReference type="GO" id="GO:0043138">
    <property type="term" value="F:3'-5' DNA helicase activity"/>
    <property type="evidence" value="ECO:0007669"/>
    <property type="project" value="UniProtKB-EC"/>
</dbReference>
<evidence type="ECO:0000313" key="14">
    <source>
        <dbReference type="EMBL" id="KAF2786722.1"/>
    </source>
</evidence>
<dbReference type="SMART" id="SM00487">
    <property type="entry name" value="DEXDc"/>
    <property type="match status" value="1"/>
</dbReference>
<feature type="compositionally biased region" description="Basic and acidic residues" evidence="11">
    <location>
        <begin position="1147"/>
        <end position="1161"/>
    </location>
</feature>
<evidence type="ECO:0000256" key="5">
    <source>
        <dbReference type="ARBA" id="ARBA00022840"/>
    </source>
</evidence>
<accession>A0A6A6WRL7</accession>
<organism evidence="14 15">
    <name type="scientific">Melanomma pulvis-pyrius CBS 109.77</name>
    <dbReference type="NCBI Taxonomy" id="1314802"/>
    <lineage>
        <taxon>Eukaryota</taxon>
        <taxon>Fungi</taxon>
        <taxon>Dikarya</taxon>
        <taxon>Ascomycota</taxon>
        <taxon>Pezizomycotina</taxon>
        <taxon>Dothideomycetes</taxon>
        <taxon>Pleosporomycetidae</taxon>
        <taxon>Pleosporales</taxon>
        <taxon>Melanommataceae</taxon>
        <taxon>Melanomma</taxon>
    </lineage>
</organism>
<dbReference type="SMART" id="SM00973">
    <property type="entry name" value="Sec63"/>
    <property type="match status" value="1"/>
</dbReference>
<dbReference type="SUPFAM" id="SSF158702">
    <property type="entry name" value="Sec63 N-terminal domain-like"/>
    <property type="match status" value="1"/>
</dbReference>
<dbReference type="Pfam" id="PF00271">
    <property type="entry name" value="Helicase_C"/>
    <property type="match status" value="1"/>
</dbReference>
<dbReference type="PROSITE" id="PS51192">
    <property type="entry name" value="HELICASE_ATP_BIND_1"/>
    <property type="match status" value="1"/>
</dbReference>
<dbReference type="InterPro" id="IPR011545">
    <property type="entry name" value="DEAD/DEAH_box_helicase_dom"/>
</dbReference>
<evidence type="ECO:0000313" key="15">
    <source>
        <dbReference type="Proteomes" id="UP000799757"/>
    </source>
</evidence>
<evidence type="ECO:0000259" key="13">
    <source>
        <dbReference type="PROSITE" id="PS51194"/>
    </source>
</evidence>
<evidence type="ECO:0000259" key="12">
    <source>
        <dbReference type="PROSITE" id="PS51192"/>
    </source>
</evidence>
<feature type="domain" description="Helicase ATP-binding" evidence="12">
    <location>
        <begin position="253"/>
        <end position="427"/>
    </location>
</feature>
<evidence type="ECO:0000256" key="6">
    <source>
        <dbReference type="ARBA" id="ARBA00023235"/>
    </source>
</evidence>
<feature type="compositionally biased region" description="Basic and acidic residues" evidence="11">
    <location>
        <begin position="40"/>
        <end position="60"/>
    </location>
</feature>
<dbReference type="GO" id="GO:0005524">
    <property type="term" value="F:ATP binding"/>
    <property type="evidence" value="ECO:0007669"/>
    <property type="project" value="UniProtKB-KW"/>
</dbReference>
<keyword evidence="4 14" id="KW-0347">Helicase</keyword>
<evidence type="ECO:0000256" key="8">
    <source>
        <dbReference type="ARBA" id="ARBA00034617"/>
    </source>
</evidence>
<keyword evidence="2" id="KW-0547">Nucleotide-binding</keyword>
<dbReference type="SUPFAM" id="SSF52540">
    <property type="entry name" value="P-loop containing nucleoside triphosphate hydrolases"/>
    <property type="match status" value="1"/>
</dbReference>
<feature type="region of interest" description="Disordered" evidence="11">
    <location>
        <begin position="1127"/>
        <end position="1161"/>
    </location>
</feature>
<feature type="region of interest" description="Disordered" evidence="11">
    <location>
        <begin position="140"/>
        <end position="173"/>
    </location>
</feature>
<reference evidence="14" key="1">
    <citation type="journal article" date="2020" name="Stud. Mycol.">
        <title>101 Dothideomycetes genomes: a test case for predicting lifestyles and emergence of pathogens.</title>
        <authorList>
            <person name="Haridas S."/>
            <person name="Albert R."/>
            <person name="Binder M."/>
            <person name="Bloem J."/>
            <person name="Labutti K."/>
            <person name="Salamov A."/>
            <person name="Andreopoulos B."/>
            <person name="Baker S."/>
            <person name="Barry K."/>
            <person name="Bills G."/>
            <person name="Bluhm B."/>
            <person name="Cannon C."/>
            <person name="Castanera R."/>
            <person name="Culley D."/>
            <person name="Daum C."/>
            <person name="Ezra D."/>
            <person name="Gonzalez J."/>
            <person name="Henrissat B."/>
            <person name="Kuo A."/>
            <person name="Liang C."/>
            <person name="Lipzen A."/>
            <person name="Lutzoni F."/>
            <person name="Magnuson J."/>
            <person name="Mondo S."/>
            <person name="Nolan M."/>
            <person name="Ohm R."/>
            <person name="Pangilinan J."/>
            <person name="Park H.-J."/>
            <person name="Ramirez L."/>
            <person name="Alfaro M."/>
            <person name="Sun H."/>
            <person name="Tritt A."/>
            <person name="Yoshinaga Y."/>
            <person name="Zwiers L.-H."/>
            <person name="Turgeon B."/>
            <person name="Goodwin S."/>
            <person name="Spatafora J."/>
            <person name="Crous P."/>
            <person name="Grigoriev I."/>
        </authorList>
    </citation>
    <scope>NUCLEOTIDE SEQUENCE</scope>
    <source>
        <strain evidence="14">CBS 109.77</strain>
    </source>
</reference>
<keyword evidence="3" id="KW-0378">Hydrolase</keyword>
<proteinExistence type="inferred from homology"/>
<feature type="compositionally biased region" description="Acidic residues" evidence="11">
    <location>
        <begin position="61"/>
        <end position="77"/>
    </location>
</feature>
<dbReference type="Gene3D" id="1.10.3380.10">
    <property type="entry name" value="Sec63 N-terminal domain-like domain"/>
    <property type="match status" value="1"/>
</dbReference>
<dbReference type="EMBL" id="MU002417">
    <property type="protein sequence ID" value="KAF2786722.1"/>
    <property type="molecule type" value="Genomic_DNA"/>
</dbReference>
<comment type="catalytic activity">
    <reaction evidence="8">
        <text>Couples ATP hydrolysis with the unwinding of duplex DNA by translocating in the 3'-5' direction.</text>
        <dbReference type="EC" id="5.6.2.4"/>
    </reaction>
</comment>
<keyword evidence="5" id="KW-0067">ATP-binding</keyword>
<dbReference type="GO" id="GO:0016787">
    <property type="term" value="F:hydrolase activity"/>
    <property type="evidence" value="ECO:0007669"/>
    <property type="project" value="UniProtKB-KW"/>
</dbReference>
<evidence type="ECO:0000256" key="3">
    <source>
        <dbReference type="ARBA" id="ARBA00022801"/>
    </source>
</evidence>
<sequence>MEDDVYHLLDELDHRGPARTHSQYPMLQPQFRPLPQPVSARDRYRAPRHHNEPVYDRVSDDELYEEESPFDSFDEELLQQPYVDRKTQADQGRARLSFTPKGSNTYTTGAGFQPQSAFHGGYSEMHNVGAQFAYNTIQSPEFSSDARPGLSSSPAFKASQRQADNPQLFTPDRPTMPQIYAEGPRATGIAQNRGTSTSRPHVPLRLTSKRHDLHHAPPIIQGIPLVSTMELPDRLQTIFPFPTFNAVQSKCFEKVYKSDNNFVLASPTGSGKTAILELAICRAINTNTTNQYKIIYQAPTKALCSERQRDWLNKFTPLGLSCVELTGDSDNSDLRNVQTANIIITTPEKWDLITRKWRDHEKLMKLVRLFLIDEVHILNEDRGATLETIVSRMKTIGTDVRFVALSATVPNFDDVATWLGKNAAEPHEAAGKENFGEEFRPVKLRKTVCGYSNGGNDWMFEKFLDSKLPEVISKYSERKPIMIFCCTRKATQTTAKVLTDWWISRSSRDRYWKAPPQPPQFQDRELRECVASGVAFHHAGLDLNDRLGVEKGFLEGDLNVICCTSTLAVGINLPCHFVIIKNTVTFGNGGLREYADLEIMQMLGRAGRPQFDDSAIAVIMTRHTKVRRYEMMVTGQELLESRLHLNLIDHLNAEIGLGTIRDLSSAREWIAGTFLHVRLKKNPSYYKLKGAKSGQGMDEQLDDICVRDITLLQDNDLVTSDEQFRCTHFGDAMTRHYVHFETMKTFINLRPKAQISEILSAIAQASEFEQIRFRAGEKNFYKNLNRSSAIRFAIPVNLASPAHKVSLMIQSVLGNANLTWDDEMQKHRSQYNMEITMIFKQASRLIRCIIDCQISLRDAVSINHALMLDRSLGARAWDDSPMQMKQIEDVGVVSIMKFISAGIRSIEDLECTEAHRIEAIMNRNPPFGMKILGRLKLFPKLRVSVHVQSSSITKTPDGVNVQVKVDVGFMNEKPPQRFNGKPVYVCVLAETSDGRMVHFARISGQKLDQGQDLIFPALLTGVDQFINCYAMCDEIAGTQREATIKPKIAPSMFSAPKLPEVITPLHRLQRPTPNMSKRRTENNDGGRKRSGGSDEFDDDGIDDDELVQAALGEVVFDHIENYANPTDALTRKNTNENASTKGKRGLKPVERRSEDDDHEARQLDNGKWACNHKCKDKNKCKHLCCRNGLENPPKKPMKRSDPTNKDPSHVGAKNTAEKERRTQTKLQLTVSKRKSSTIEEMDLTQQEKRKKIEYAISGPSDYRHLHLLHENVQKKDPPASISSIMHKKPAYHYAIGGGHNLSFMEEEAEKLRPVSSDYGDLEPDVFSTFDHSESSRAQMKHNNREHGINTGIDLVREVISSHSDAFGDDDSILGDVMVGLADSQNLQAANEDDDQGIAGTKELFSDMDYETNVREDEFPVQVGIEDPKAESPTLPNQMPSSSIVEVPVMPSEKRRSLFFGGTRSSTVGLNDCKTTKDLLGGLVLEEMKQAKEKLPKSRIPSREKAVDLEYNLEFDENDLKDLLESPDMDKTEARDVSVPDGFEDLEPWLLAEFGDIVELVD</sequence>
<dbReference type="InterPro" id="IPR027417">
    <property type="entry name" value="P-loop_NTPase"/>
</dbReference>
<keyword evidence="15" id="KW-1185">Reference proteome</keyword>
<dbReference type="PANTHER" id="PTHR47835:SF3">
    <property type="entry name" value="HELICASE FOR MEIOSIS 1"/>
    <property type="match status" value="1"/>
</dbReference>
<evidence type="ECO:0000256" key="11">
    <source>
        <dbReference type="SAM" id="MobiDB-lite"/>
    </source>
</evidence>
<dbReference type="InterPro" id="IPR057842">
    <property type="entry name" value="WH_MER3"/>
</dbReference>
<dbReference type="Pfam" id="PF00270">
    <property type="entry name" value="DEAD"/>
    <property type="match status" value="1"/>
</dbReference>
<dbReference type="SUPFAM" id="SSF46785">
    <property type="entry name" value="Winged helix' DNA-binding domain"/>
    <property type="match status" value="1"/>
</dbReference>
<evidence type="ECO:0000256" key="1">
    <source>
        <dbReference type="ARBA" id="ARBA00010140"/>
    </source>
</evidence>
<dbReference type="Gene3D" id="3.40.50.300">
    <property type="entry name" value="P-loop containing nucleotide triphosphate hydrolases"/>
    <property type="match status" value="2"/>
</dbReference>
<dbReference type="CDD" id="cd18795">
    <property type="entry name" value="SF2_C_Ski2"/>
    <property type="match status" value="1"/>
</dbReference>
<dbReference type="InterPro" id="IPR004179">
    <property type="entry name" value="Sec63-dom"/>
</dbReference>
<dbReference type="PANTHER" id="PTHR47835">
    <property type="entry name" value="HFM1, ATP DEPENDENT DNA HELICASE HOMOLOG"/>
    <property type="match status" value="1"/>
</dbReference>
<dbReference type="EC" id="5.6.2.4" evidence="9"/>
<evidence type="ECO:0000256" key="9">
    <source>
        <dbReference type="ARBA" id="ARBA00034808"/>
    </source>
</evidence>
<dbReference type="InterPro" id="IPR036388">
    <property type="entry name" value="WH-like_DNA-bd_sf"/>
</dbReference>
<feature type="compositionally biased region" description="Polar residues" evidence="11">
    <location>
        <begin position="150"/>
        <end position="168"/>
    </location>
</feature>
<dbReference type="Proteomes" id="UP000799757">
    <property type="component" value="Unassembled WGS sequence"/>
</dbReference>
<dbReference type="Pfam" id="PF23445">
    <property type="entry name" value="WHD_SNRNP200"/>
    <property type="match status" value="1"/>
</dbReference>
<dbReference type="PROSITE" id="PS51194">
    <property type="entry name" value="HELICASE_CTER"/>
    <property type="match status" value="1"/>
</dbReference>
<evidence type="ECO:0000256" key="2">
    <source>
        <dbReference type="ARBA" id="ARBA00022741"/>
    </source>
</evidence>
<dbReference type="FunFam" id="3.40.50.300:FF:001076">
    <property type="entry name" value="ATP-dependent DNA helicase MER3"/>
    <property type="match status" value="1"/>
</dbReference>